<keyword evidence="3" id="KW-1185">Reference proteome</keyword>
<proteinExistence type="predicted"/>
<sequence>MEKSLKSIAINYGLYLGIGLSLFTLLGYTINLGLLVNYWVMLLILPLAIIVFGIVATAKIKAYFNNFLSFKQAFSSFFITVTVGIIISTLVSIIIFNFIDPQASLEIKDILISNTENFMRSAGAPIEKIAESVEQIENQDTFAIGTQFKSLAQSIIFFAIIGLIVAAAMKKSNPDTE</sequence>
<reference evidence="2" key="1">
    <citation type="submission" date="2023-07" db="EMBL/GenBank/DDBJ databases">
        <title>Two novel species in the genus Flavivirga.</title>
        <authorList>
            <person name="Kwon K."/>
        </authorList>
    </citation>
    <scope>NUCLEOTIDE SEQUENCE</scope>
    <source>
        <strain evidence="2">KCTC 52353</strain>
    </source>
</reference>
<keyword evidence="1" id="KW-1133">Transmembrane helix</keyword>
<dbReference type="Pfam" id="PF13858">
    <property type="entry name" value="DUF4199"/>
    <property type="match status" value="1"/>
</dbReference>
<protein>
    <submittedName>
        <fullName evidence="2">DUF4199 domain-containing protein</fullName>
    </submittedName>
</protein>
<keyword evidence="1" id="KW-0812">Transmembrane</keyword>
<keyword evidence="1" id="KW-0472">Membrane</keyword>
<evidence type="ECO:0000256" key="1">
    <source>
        <dbReference type="SAM" id="Phobius"/>
    </source>
</evidence>
<dbReference type="EMBL" id="JAUOEK010000084">
    <property type="protein sequence ID" value="MDO5969720.1"/>
    <property type="molecule type" value="Genomic_DNA"/>
</dbReference>
<dbReference type="RefSeq" id="WP_303277415.1">
    <property type="nucleotide sequence ID" value="NZ_JAUOEK010000084.1"/>
</dbReference>
<feature type="transmembrane region" description="Helical" evidence="1">
    <location>
        <begin position="77"/>
        <end position="99"/>
    </location>
</feature>
<feature type="transmembrane region" description="Helical" evidence="1">
    <location>
        <begin position="36"/>
        <end position="56"/>
    </location>
</feature>
<evidence type="ECO:0000313" key="3">
    <source>
        <dbReference type="Proteomes" id="UP001176883"/>
    </source>
</evidence>
<organism evidence="2 3">
    <name type="scientific">Flavivirga aquimarina</name>
    <dbReference type="NCBI Taxonomy" id="2027862"/>
    <lineage>
        <taxon>Bacteria</taxon>
        <taxon>Pseudomonadati</taxon>
        <taxon>Bacteroidota</taxon>
        <taxon>Flavobacteriia</taxon>
        <taxon>Flavobacteriales</taxon>
        <taxon>Flavobacteriaceae</taxon>
        <taxon>Flavivirga</taxon>
    </lineage>
</organism>
<gene>
    <name evidence="2" type="ORF">Q4Q35_07860</name>
</gene>
<name>A0ABT8W9D9_9FLAO</name>
<evidence type="ECO:0000313" key="2">
    <source>
        <dbReference type="EMBL" id="MDO5969720.1"/>
    </source>
</evidence>
<dbReference type="InterPro" id="IPR025250">
    <property type="entry name" value="DUF4199"/>
</dbReference>
<accession>A0ABT8W9D9</accession>
<comment type="caution">
    <text evidence="2">The sequence shown here is derived from an EMBL/GenBank/DDBJ whole genome shotgun (WGS) entry which is preliminary data.</text>
</comment>
<feature type="transmembrane region" description="Helical" evidence="1">
    <location>
        <begin position="151"/>
        <end position="169"/>
    </location>
</feature>
<dbReference type="Proteomes" id="UP001176883">
    <property type="component" value="Unassembled WGS sequence"/>
</dbReference>
<feature type="transmembrane region" description="Helical" evidence="1">
    <location>
        <begin position="12"/>
        <end position="30"/>
    </location>
</feature>